<dbReference type="EMBL" id="CP027806">
    <property type="protein sequence ID" value="AXJ00748.1"/>
    <property type="molecule type" value="Genomic_DNA"/>
</dbReference>
<dbReference type="Proteomes" id="UP000254808">
    <property type="component" value="Chromosome"/>
</dbReference>
<sequence>MPALSFAMILVIVLSSCETPSKPDFQTEQRYTVPIVKSLSYAFLGGTEAIIDTTSADFENLFTIDPSGLVTLGVTNEFDIGSFDESIPDVSIATFSIDAEISNLEPTISGSAATDFESFTGLDPALFPIGATLPAGAVPAFDLELDMEDLVQVVTREGNLQVTIENQLGFTFDELVFRFRTETGFVGDTQVIEDFAHGEERTLKISFTSGEVISIPLFAVFSTSWSQQQMAAPPEELIVSEVQNDEFRVQSASARFPSQTITKEIETGISEEDFILENNDDFAEMESIQLSFESLRNTIDLDFESLVISFPTILTRGADGSFSPQDSVVINLEQDQLPRRASDPSNIEGISFDIFLEDVRISAPGNTFIANLEAKTENTLDSPPGDRIRTITTEDNFTGTAEFEVGNITRITGIVLPRFVDLNDAPDDQLDLADPEVRIETNIDDLKEFSERVVNLNIDNPELVLHYDTNIDASNLVYAAILGINAAGEQHFLSGLPDTPFHVAADDTISGLLFNGLPIANADLIKIPIDGRDGEDISQQVFFTTENSTVADFLNSLPTEIFFIGKALINPESERVNVQRPITLDSELSLNIPISLQSDPNNPTAIADTLDLDLSDLPRDGDDLEIKRGSLFIQYSNELPLDLDFEFSFLDAFGDLVTVVPADGQNPVSILPAPVSGGGFSVGPENNVLEVNLTEAQLRELWRTEQMQLRAVLLTSDNETVSLRATDQVSLNMRADFVLNLKVGGN</sequence>
<evidence type="ECO:0000313" key="2">
    <source>
        <dbReference type="Proteomes" id="UP000254808"/>
    </source>
</evidence>
<protein>
    <submittedName>
        <fullName evidence="1">Uncharacterized protein</fullName>
    </submittedName>
</protein>
<keyword evidence="2" id="KW-1185">Reference proteome</keyword>
<organism evidence="1 2">
    <name type="scientific">Cyclonatronum proteinivorum</name>
    <dbReference type="NCBI Taxonomy" id="1457365"/>
    <lineage>
        <taxon>Bacteria</taxon>
        <taxon>Pseudomonadati</taxon>
        <taxon>Balneolota</taxon>
        <taxon>Balneolia</taxon>
        <taxon>Balneolales</taxon>
        <taxon>Cyclonatronaceae</taxon>
        <taxon>Cyclonatronum</taxon>
    </lineage>
</organism>
<accession>A0A345UJU6</accession>
<name>A0A345UJU6_9BACT</name>
<dbReference type="AlphaFoldDB" id="A0A345UJU6"/>
<dbReference type="KEGG" id="cprv:CYPRO_1492"/>
<gene>
    <name evidence="1" type="ORF">CYPRO_1492</name>
</gene>
<evidence type="ECO:0000313" key="1">
    <source>
        <dbReference type="EMBL" id="AXJ00748.1"/>
    </source>
</evidence>
<proteinExistence type="predicted"/>
<reference evidence="1 2" key="1">
    <citation type="submission" date="2018-03" db="EMBL/GenBank/DDBJ databases">
        <title>Phenotypic and genomic properties of Cyclonatronum proteinivorum gen. nov., sp. nov., a haloalkaliphilic bacteroidete from soda lakes possessing Na+-translocating rhodopsin.</title>
        <authorList>
            <person name="Toshchakov S.V."/>
            <person name="Korzhenkov A."/>
            <person name="Samarov N.I."/>
            <person name="Kublanov I.V."/>
            <person name="Muntyan M.S."/>
            <person name="Sorokin D.Y."/>
        </authorList>
    </citation>
    <scope>NUCLEOTIDE SEQUENCE [LARGE SCALE GENOMIC DNA]</scope>
    <source>
        <strain evidence="1 2">Omega</strain>
    </source>
</reference>